<organism evidence="3 4">
    <name type="scientific">Lolium multiflorum</name>
    <name type="common">Italian ryegrass</name>
    <name type="synonym">Lolium perenne subsp. multiflorum</name>
    <dbReference type="NCBI Taxonomy" id="4521"/>
    <lineage>
        <taxon>Eukaryota</taxon>
        <taxon>Viridiplantae</taxon>
        <taxon>Streptophyta</taxon>
        <taxon>Embryophyta</taxon>
        <taxon>Tracheophyta</taxon>
        <taxon>Spermatophyta</taxon>
        <taxon>Magnoliopsida</taxon>
        <taxon>Liliopsida</taxon>
        <taxon>Poales</taxon>
        <taxon>Poaceae</taxon>
        <taxon>BOP clade</taxon>
        <taxon>Pooideae</taxon>
        <taxon>Poodae</taxon>
        <taxon>Poeae</taxon>
        <taxon>Poeae Chloroplast Group 2 (Poeae type)</taxon>
        <taxon>Loliodinae</taxon>
        <taxon>Loliinae</taxon>
        <taxon>Lolium</taxon>
    </lineage>
</organism>
<feature type="compositionally biased region" description="Basic and acidic residues" evidence="1">
    <location>
        <begin position="122"/>
        <end position="133"/>
    </location>
</feature>
<feature type="domain" description="DUF6598" evidence="2">
    <location>
        <begin position="202"/>
        <end position="442"/>
    </location>
</feature>
<evidence type="ECO:0000313" key="3">
    <source>
        <dbReference type="EMBL" id="KAK1699553.1"/>
    </source>
</evidence>
<comment type="caution">
    <text evidence="3">The sequence shown here is derived from an EMBL/GenBank/DDBJ whole genome shotgun (WGS) entry which is preliminary data.</text>
</comment>
<feature type="region of interest" description="Disordered" evidence="1">
    <location>
        <begin position="95"/>
        <end position="145"/>
    </location>
</feature>
<evidence type="ECO:0000259" key="2">
    <source>
        <dbReference type="Pfam" id="PF20241"/>
    </source>
</evidence>
<accession>A0AAD8U8K2</accession>
<evidence type="ECO:0000313" key="4">
    <source>
        <dbReference type="Proteomes" id="UP001231189"/>
    </source>
</evidence>
<dbReference type="EMBL" id="JAUUTY010000001">
    <property type="protein sequence ID" value="KAK1699553.1"/>
    <property type="molecule type" value="Genomic_DNA"/>
</dbReference>
<reference evidence="3" key="1">
    <citation type="submission" date="2023-07" db="EMBL/GenBank/DDBJ databases">
        <title>A chromosome-level genome assembly of Lolium multiflorum.</title>
        <authorList>
            <person name="Chen Y."/>
            <person name="Copetti D."/>
            <person name="Kolliker R."/>
            <person name="Studer B."/>
        </authorList>
    </citation>
    <scope>NUCLEOTIDE SEQUENCE</scope>
    <source>
        <strain evidence="3">02402/16</strain>
        <tissue evidence="3">Leaf</tissue>
    </source>
</reference>
<dbReference type="PANTHER" id="PTHR33065:SF183">
    <property type="entry name" value="DUF6598 DOMAIN-CONTAINING PROTEIN"/>
    <property type="match status" value="1"/>
</dbReference>
<dbReference type="InterPro" id="IPR046533">
    <property type="entry name" value="DUF6598"/>
</dbReference>
<keyword evidence="4" id="KW-1185">Reference proteome</keyword>
<feature type="compositionally biased region" description="Polar residues" evidence="1">
    <location>
        <begin position="99"/>
        <end position="120"/>
    </location>
</feature>
<protein>
    <recommendedName>
        <fullName evidence="2">DUF6598 domain-containing protein</fullName>
    </recommendedName>
</protein>
<proteinExistence type="predicted"/>
<dbReference type="PANTHER" id="PTHR33065">
    <property type="entry name" value="OS07G0486400 PROTEIN"/>
    <property type="match status" value="1"/>
</dbReference>
<dbReference type="Pfam" id="PF20241">
    <property type="entry name" value="DUF6598"/>
    <property type="match status" value="1"/>
</dbReference>
<gene>
    <name evidence="3" type="ORF">QYE76_016250</name>
</gene>
<dbReference type="Proteomes" id="UP001231189">
    <property type="component" value="Unassembled WGS sequence"/>
</dbReference>
<dbReference type="AlphaFoldDB" id="A0AAD8U8K2"/>
<name>A0AAD8U8K2_LOLMU</name>
<evidence type="ECO:0000256" key="1">
    <source>
        <dbReference type="SAM" id="MobiDB-lite"/>
    </source>
</evidence>
<sequence length="478" mass="53217">MEDSARAISATYLQDDQVDEAEAQADCCLDLGTFCEQVRVQMEKVELSLVSADTEQEKRRLISRLQSIVGTITHFCAAYTAETVEVAKTREEKVEGESVMSSHKFSTATKEMEQETSVTVRVQEDAATNREKPATGTLSMSDHSDDDEYSYEEAAFARFRAGWERAHGDDKSIFEDLTLISPMLFTHCTPGFMPIDAVIPKTVQVCSIKVTDLKHFNWPLQVYGVVAARDAVDQRRNPIFLCPRDDCQILSKSYPFLHLTGPVRAIVSEEPVDIEIQLVVKGTTTDEDRALISYAFLYEGNNGSARVRTSTIEKYSCTLELCTQQVIRSVQATIFSLRIVNSMPEYGFKVLCSTRTQSVNEPPEVVLFDSKVGRKCAMKNGFLNLSRQVVSVEMRGKLKLTVQAYSESGDVAAASHVLVDPKRCNTTHHELHFGGLKVDFTVAWSLLVDDEDAILINGMADPFSLLPPMHPSIASLLK</sequence>